<evidence type="ECO:0000313" key="2">
    <source>
        <dbReference type="EMBL" id="DAD95200.1"/>
    </source>
</evidence>
<accession>A0A8S5NLT4</accession>
<keyword evidence="1" id="KW-1133">Transmembrane helix</keyword>
<evidence type="ECO:0000256" key="1">
    <source>
        <dbReference type="SAM" id="Phobius"/>
    </source>
</evidence>
<sequence>MLSISGIQRSLKLFYVPGLIVLFNTYFQLEPSDLL</sequence>
<feature type="transmembrane region" description="Helical" evidence="1">
    <location>
        <begin position="12"/>
        <end position="29"/>
    </location>
</feature>
<keyword evidence="1" id="KW-0472">Membrane</keyword>
<dbReference type="EMBL" id="BK015191">
    <property type="protein sequence ID" value="DAD95200.1"/>
    <property type="molecule type" value="Genomic_DNA"/>
</dbReference>
<keyword evidence="1" id="KW-0812">Transmembrane</keyword>
<organism evidence="2">
    <name type="scientific">Podoviridae sp. ctsNK10</name>
    <dbReference type="NCBI Taxonomy" id="2826582"/>
    <lineage>
        <taxon>Viruses</taxon>
        <taxon>Duplodnaviria</taxon>
        <taxon>Heunggongvirae</taxon>
        <taxon>Uroviricota</taxon>
        <taxon>Caudoviricetes</taxon>
    </lineage>
</organism>
<reference evidence="2" key="1">
    <citation type="journal article" date="2021" name="Proc. Natl. Acad. Sci. U.S.A.">
        <title>A Catalog of Tens of Thousands of Viruses from Human Metagenomes Reveals Hidden Associations with Chronic Diseases.</title>
        <authorList>
            <person name="Tisza M.J."/>
            <person name="Buck C.B."/>
        </authorList>
    </citation>
    <scope>NUCLEOTIDE SEQUENCE</scope>
    <source>
        <strain evidence="2">CtsNK10</strain>
    </source>
</reference>
<protein>
    <submittedName>
        <fullName evidence="2">Uncharacterized protein</fullName>
    </submittedName>
</protein>
<proteinExistence type="predicted"/>
<name>A0A8S5NLT4_9CAUD</name>